<feature type="compositionally biased region" description="Basic residues" evidence="1">
    <location>
        <begin position="569"/>
        <end position="578"/>
    </location>
</feature>
<feature type="compositionally biased region" description="Low complexity" evidence="1">
    <location>
        <begin position="63"/>
        <end position="85"/>
    </location>
</feature>
<accession>A0ABR1MKB8</accession>
<feature type="compositionally biased region" description="Basic and acidic residues" evidence="1">
    <location>
        <begin position="138"/>
        <end position="148"/>
    </location>
</feature>
<comment type="caution">
    <text evidence="2">The sequence shown here is derived from an EMBL/GenBank/DDBJ whole genome shotgun (WGS) entry which is preliminary data.</text>
</comment>
<evidence type="ECO:0000313" key="3">
    <source>
        <dbReference type="Proteomes" id="UP001365128"/>
    </source>
</evidence>
<feature type="region of interest" description="Disordered" evidence="1">
    <location>
        <begin position="626"/>
        <end position="661"/>
    </location>
</feature>
<dbReference type="Proteomes" id="UP001365128">
    <property type="component" value="Unassembled WGS sequence"/>
</dbReference>
<feature type="region of interest" description="Disordered" evidence="1">
    <location>
        <begin position="490"/>
        <end position="542"/>
    </location>
</feature>
<feature type="region of interest" description="Disordered" evidence="1">
    <location>
        <begin position="569"/>
        <end position="600"/>
    </location>
</feature>
<feature type="region of interest" description="Disordered" evidence="1">
    <location>
        <begin position="245"/>
        <end position="280"/>
    </location>
</feature>
<feature type="compositionally biased region" description="Polar residues" evidence="1">
    <location>
        <begin position="523"/>
        <end position="536"/>
    </location>
</feature>
<reference evidence="2 3" key="1">
    <citation type="submission" date="2024-04" db="EMBL/GenBank/DDBJ databases">
        <title>Phyllosticta paracitricarpa is synonymous to the EU quarantine fungus P. citricarpa based on phylogenomic analyses.</title>
        <authorList>
            <consortium name="Lawrence Berkeley National Laboratory"/>
            <person name="Van Ingen-Buijs V.A."/>
            <person name="Van Westerhoven A.C."/>
            <person name="Haridas S."/>
            <person name="Skiadas P."/>
            <person name="Martin F."/>
            <person name="Groenewald J.Z."/>
            <person name="Crous P.W."/>
            <person name="Seidl M.F."/>
        </authorList>
    </citation>
    <scope>NUCLEOTIDE SEQUENCE [LARGE SCALE GENOMIC DNA]</scope>
    <source>
        <strain evidence="2 3">CBS 122670</strain>
    </source>
</reference>
<keyword evidence="3" id="KW-1185">Reference proteome</keyword>
<feature type="compositionally biased region" description="Polar residues" evidence="1">
    <location>
        <begin position="149"/>
        <end position="161"/>
    </location>
</feature>
<name>A0ABR1MKB8_9PEZI</name>
<feature type="region of interest" description="Disordered" evidence="1">
    <location>
        <begin position="1"/>
        <end position="94"/>
    </location>
</feature>
<proteinExistence type="predicted"/>
<feature type="region of interest" description="Disordered" evidence="1">
    <location>
        <begin position="114"/>
        <end position="173"/>
    </location>
</feature>
<dbReference type="EMBL" id="JBBPDW010000008">
    <property type="protein sequence ID" value="KAK7550172.1"/>
    <property type="molecule type" value="Genomic_DNA"/>
</dbReference>
<feature type="region of interest" description="Disordered" evidence="1">
    <location>
        <begin position="390"/>
        <end position="437"/>
    </location>
</feature>
<feature type="compositionally biased region" description="Low complexity" evidence="1">
    <location>
        <begin position="633"/>
        <end position="643"/>
    </location>
</feature>
<protein>
    <submittedName>
        <fullName evidence="2">Uncharacterized protein</fullName>
    </submittedName>
</protein>
<evidence type="ECO:0000256" key="1">
    <source>
        <dbReference type="SAM" id="MobiDB-lite"/>
    </source>
</evidence>
<evidence type="ECO:0000313" key="2">
    <source>
        <dbReference type="EMBL" id="KAK7550172.1"/>
    </source>
</evidence>
<feature type="compositionally biased region" description="Acidic residues" evidence="1">
    <location>
        <begin position="124"/>
        <end position="137"/>
    </location>
</feature>
<feature type="compositionally biased region" description="Low complexity" evidence="1">
    <location>
        <begin position="407"/>
        <end position="437"/>
    </location>
</feature>
<feature type="compositionally biased region" description="Low complexity" evidence="1">
    <location>
        <begin position="579"/>
        <end position="600"/>
    </location>
</feature>
<sequence>MAFQQPRRPPVARPLSYTSPPPPQDHAESSQQHHHQHRLQTQTSPQCKRPLDESEEWVLFSPSAAGSTTGRTHTTSTERTPRTAGLSRLSDFGSLGTAARSEQLDDEGLDDQVADDVTCQGTDPSDDADGAELDSLDDGLHAFHDNHHQQQQLGDSSQTVFPTHDGFGTFPGSSAAVQEQMMQFERYNVSRKAKQPRRRSSVQRRLDILEEAEGLELDERRQRIERWRLEQSRALLEEIERETRRRRRMSRASLAQSVAAASKAGESSGASTANTRQDPAEDASFWRRFTKKVIRDLMGIDENLLSVIFGESLPTEAMSGSSWSAEKDLTASSEVRDAPDMALTRHETWEHRLLDRIARELGTLVHQLSEHPGAFSTYLRTQESLAYAGMSTQAGPQTAARRPSNVSTAAESSATSTQTQSTPNIQFQPTLPPQTTTYSEASLWGIEEEPEPPFAYTSTSAAAANAAQRDRDYWERDLDVKMVFNFLKDRFSSRPPSPVNGGSSDNDDRAGPVHPLGGRNVDGPSTASGRRPSASSPIYRRDSFFRDHQIQHRAALIRHHHPLVSRNLHHQHYHHHHASSLLSATTNNNNNQSTTTITVPIPSSDAASAAVPAPMSRKNLRRFDNAVGGAAGGRRSSCASQSTRRSRKSGSSRNYWDLGGSVGSAGPAGGGVVAGVTMGEV</sequence>
<gene>
    <name evidence="2" type="ORF">IWX46DRAFT_446074</name>
</gene>
<organism evidence="2 3">
    <name type="scientific">Phyllosticta citricarpa</name>
    <dbReference type="NCBI Taxonomy" id="55181"/>
    <lineage>
        <taxon>Eukaryota</taxon>
        <taxon>Fungi</taxon>
        <taxon>Dikarya</taxon>
        <taxon>Ascomycota</taxon>
        <taxon>Pezizomycotina</taxon>
        <taxon>Dothideomycetes</taxon>
        <taxon>Dothideomycetes incertae sedis</taxon>
        <taxon>Botryosphaeriales</taxon>
        <taxon>Phyllostictaceae</taxon>
        <taxon>Phyllosticta</taxon>
    </lineage>
</organism>
<feature type="compositionally biased region" description="Low complexity" evidence="1">
    <location>
        <begin position="251"/>
        <end position="273"/>
    </location>
</feature>